<sequence>MRFARDLAQQNKAASENIDVELRMSKGDDDNVHCAMGVDETIGTVHVVWSIDSPREILGQVQATIMPIIRVTLGNKLIGMSVLVS</sequence>
<gene>
    <name evidence="1" type="ORF">AZE42_04202</name>
</gene>
<evidence type="ECO:0000313" key="1">
    <source>
        <dbReference type="EMBL" id="OJA17541.1"/>
    </source>
</evidence>
<evidence type="ECO:0000313" key="2">
    <source>
        <dbReference type="Proteomes" id="UP000183567"/>
    </source>
</evidence>
<protein>
    <submittedName>
        <fullName evidence="1">Uncharacterized protein</fullName>
    </submittedName>
</protein>
<proteinExistence type="predicted"/>
<name>A0A1J8Q969_9AGAM</name>
<comment type="caution">
    <text evidence="1">The sequence shown here is derived from an EMBL/GenBank/DDBJ whole genome shotgun (WGS) entry which is preliminary data.</text>
</comment>
<accession>A0A1J8Q969</accession>
<dbReference type="OrthoDB" id="10575459at2759"/>
<dbReference type="EMBL" id="LVVM01001951">
    <property type="protein sequence ID" value="OJA17541.1"/>
    <property type="molecule type" value="Genomic_DNA"/>
</dbReference>
<dbReference type="STRING" id="180088.A0A1J8Q969"/>
<dbReference type="AlphaFoldDB" id="A0A1J8Q969"/>
<keyword evidence="2" id="KW-1185">Reference proteome</keyword>
<organism evidence="1 2">
    <name type="scientific">Rhizopogon vesiculosus</name>
    <dbReference type="NCBI Taxonomy" id="180088"/>
    <lineage>
        <taxon>Eukaryota</taxon>
        <taxon>Fungi</taxon>
        <taxon>Dikarya</taxon>
        <taxon>Basidiomycota</taxon>
        <taxon>Agaricomycotina</taxon>
        <taxon>Agaricomycetes</taxon>
        <taxon>Agaricomycetidae</taxon>
        <taxon>Boletales</taxon>
        <taxon>Suillineae</taxon>
        <taxon>Rhizopogonaceae</taxon>
        <taxon>Rhizopogon</taxon>
    </lineage>
</organism>
<reference evidence="1 2" key="1">
    <citation type="submission" date="2016-03" db="EMBL/GenBank/DDBJ databases">
        <title>Comparative genomics of the ectomycorrhizal sister species Rhizopogon vinicolor and Rhizopogon vesiculosus (Basidiomycota: Boletales) reveals a divergence of the mating type B locus.</title>
        <authorList>
            <person name="Mujic A.B."/>
            <person name="Kuo A."/>
            <person name="Tritt A."/>
            <person name="Lipzen A."/>
            <person name="Chen C."/>
            <person name="Johnson J."/>
            <person name="Sharma A."/>
            <person name="Barry K."/>
            <person name="Grigoriev I.V."/>
            <person name="Spatafora J.W."/>
        </authorList>
    </citation>
    <scope>NUCLEOTIDE SEQUENCE [LARGE SCALE GENOMIC DNA]</scope>
    <source>
        <strain evidence="1 2">AM-OR11-056</strain>
    </source>
</reference>
<dbReference type="Proteomes" id="UP000183567">
    <property type="component" value="Unassembled WGS sequence"/>
</dbReference>